<keyword evidence="3" id="KW-0998">Cell outer membrane</keyword>
<dbReference type="SUPFAM" id="SSF53955">
    <property type="entry name" value="Lysozyme-like"/>
    <property type="match status" value="1"/>
</dbReference>
<dbReference type="InterPro" id="IPR001638">
    <property type="entry name" value="Solute-binding_3/MltF_N"/>
</dbReference>
<dbReference type="PROSITE" id="PS51257">
    <property type="entry name" value="PROKAR_LIPOPROTEIN"/>
    <property type="match status" value="1"/>
</dbReference>
<dbReference type="CDD" id="cd01009">
    <property type="entry name" value="PBP2_YfhD_N"/>
    <property type="match status" value="1"/>
</dbReference>
<dbReference type="InterPro" id="IPR023346">
    <property type="entry name" value="Lysozyme-like_dom_sf"/>
</dbReference>
<evidence type="ECO:0000259" key="4">
    <source>
        <dbReference type="SMART" id="SM00062"/>
    </source>
</evidence>
<sequence length="380" mass="43894">MSRVLFLLLVMTGLTVTLTSCKSDPERTFSKRDLNDLPQILEQGRLIAITDYNSTNYFIYRGQPMGYQYELLQDLADHLNIKLEVVVSNDLEETFNCLRMGDCDLIALNLTITRERKKKFDFTVPHSQTRQVLVQRKPEGWEKMTESQIDRSLIRNQLDLENKKVYVQQNSAYYNRMLNLEEEIGDTIDIIDVPEDAETLIMMVADSQIDYTVADENIALVNQTYYPNLDVKTAVSFPQNLAWAVNTGADELRKEINGWLEVYRKSTRYAVIYNKYFKNNRSASIMKSDLFTLSSGTISNYDVYIKQYSREIGWDWRLLASLIYQESRFNPAASSWAGARGMWRNIRIITESPGKYATEPSAPERSYLKNKLTENETAAG</sequence>
<evidence type="ECO:0000256" key="2">
    <source>
        <dbReference type="ARBA" id="ARBA00022729"/>
    </source>
</evidence>
<feature type="non-terminal residue" evidence="5">
    <location>
        <position position="380"/>
    </location>
</feature>
<dbReference type="AlphaFoldDB" id="A0A0F9EAD1"/>
<gene>
    <name evidence="5" type="ORF">LCGC14_2100040</name>
</gene>
<protein>
    <recommendedName>
        <fullName evidence="4">Solute-binding protein family 3/N-terminal domain-containing protein</fullName>
    </recommendedName>
</protein>
<evidence type="ECO:0000256" key="1">
    <source>
        <dbReference type="ARBA" id="ARBA00004339"/>
    </source>
</evidence>
<organism evidence="5">
    <name type="scientific">marine sediment metagenome</name>
    <dbReference type="NCBI Taxonomy" id="412755"/>
    <lineage>
        <taxon>unclassified sequences</taxon>
        <taxon>metagenomes</taxon>
        <taxon>ecological metagenomes</taxon>
    </lineage>
</organism>
<keyword evidence="2" id="KW-0732">Signal</keyword>
<evidence type="ECO:0000256" key="3">
    <source>
        <dbReference type="ARBA" id="ARBA00023237"/>
    </source>
</evidence>
<dbReference type="Gene3D" id="3.40.190.10">
    <property type="entry name" value="Periplasmic binding protein-like II"/>
    <property type="match status" value="2"/>
</dbReference>
<comment type="subcellular location">
    <subcellularLocation>
        <location evidence="1">Cell outer membrane</location>
        <topology evidence="1">Peripheral membrane protein</topology>
    </subcellularLocation>
</comment>
<reference evidence="5" key="1">
    <citation type="journal article" date="2015" name="Nature">
        <title>Complex archaea that bridge the gap between prokaryotes and eukaryotes.</title>
        <authorList>
            <person name="Spang A."/>
            <person name="Saw J.H."/>
            <person name="Jorgensen S.L."/>
            <person name="Zaremba-Niedzwiedzka K."/>
            <person name="Martijn J."/>
            <person name="Lind A.E."/>
            <person name="van Eijk R."/>
            <person name="Schleper C."/>
            <person name="Guy L."/>
            <person name="Ettema T.J."/>
        </authorList>
    </citation>
    <scope>NUCLEOTIDE SEQUENCE</scope>
</reference>
<dbReference type="EMBL" id="LAZR01025748">
    <property type="protein sequence ID" value="KKL70924.1"/>
    <property type="molecule type" value="Genomic_DNA"/>
</dbReference>
<dbReference type="GO" id="GO:0009279">
    <property type="term" value="C:cell outer membrane"/>
    <property type="evidence" value="ECO:0007669"/>
    <property type="project" value="UniProtKB-SubCell"/>
</dbReference>
<feature type="domain" description="Solute-binding protein family 3/N-terminal" evidence="4">
    <location>
        <begin position="45"/>
        <end position="280"/>
    </location>
</feature>
<dbReference type="SMART" id="SM00062">
    <property type="entry name" value="PBPb"/>
    <property type="match status" value="1"/>
</dbReference>
<keyword evidence="3" id="KW-0472">Membrane</keyword>
<evidence type="ECO:0000313" key="5">
    <source>
        <dbReference type="EMBL" id="KKL70924.1"/>
    </source>
</evidence>
<dbReference type="SUPFAM" id="SSF53850">
    <property type="entry name" value="Periplasmic binding protein-like II"/>
    <property type="match status" value="1"/>
</dbReference>
<comment type="caution">
    <text evidence="5">The sequence shown here is derived from an EMBL/GenBank/DDBJ whole genome shotgun (WGS) entry which is preliminary data.</text>
</comment>
<dbReference type="PANTHER" id="PTHR35936">
    <property type="entry name" value="MEMBRANE-BOUND LYTIC MUREIN TRANSGLYCOSYLASE F"/>
    <property type="match status" value="1"/>
</dbReference>
<dbReference type="InterPro" id="IPR008258">
    <property type="entry name" value="Transglycosylase_SLT_dom_1"/>
</dbReference>
<dbReference type="Pfam" id="PF01464">
    <property type="entry name" value="SLT"/>
    <property type="match status" value="1"/>
</dbReference>
<accession>A0A0F9EAD1</accession>
<name>A0A0F9EAD1_9ZZZZ</name>
<dbReference type="Gene3D" id="1.10.530.10">
    <property type="match status" value="1"/>
</dbReference>
<proteinExistence type="predicted"/>
<dbReference type="Pfam" id="PF00497">
    <property type="entry name" value="SBP_bac_3"/>
    <property type="match status" value="1"/>
</dbReference>